<evidence type="ECO:0000256" key="1">
    <source>
        <dbReference type="ARBA" id="ARBA00010169"/>
    </source>
</evidence>
<proteinExistence type="inferred from homology"/>
<reference evidence="2 3" key="1">
    <citation type="submission" date="2019-10" db="EMBL/GenBank/DDBJ databases">
        <title>Whole-genome sequence of the purple nonsulfur photosynthetic bacterium Rhodocyclus tenuis.</title>
        <authorList>
            <person name="Kyndt J.A."/>
            <person name="Meyer T.E."/>
        </authorList>
    </citation>
    <scope>NUCLEOTIDE SEQUENCE [LARGE SCALE GENOMIC DNA]</scope>
    <source>
        <strain evidence="2 3">DSM 110</strain>
    </source>
</reference>
<accession>A0A6L5JZA4</accession>
<comment type="caution">
    <text evidence="2">The sequence shown here is derived from an EMBL/GenBank/DDBJ whole genome shotgun (WGS) entry which is preliminary data.</text>
</comment>
<dbReference type="InterPro" id="IPR011322">
    <property type="entry name" value="N-reg_PII-like_a/b"/>
</dbReference>
<dbReference type="PANTHER" id="PTHR23419">
    <property type="entry name" value="DIVALENT CATION TOLERANCE CUTA-RELATED"/>
    <property type="match status" value="1"/>
</dbReference>
<dbReference type="GO" id="GO:0010038">
    <property type="term" value="P:response to metal ion"/>
    <property type="evidence" value="ECO:0007669"/>
    <property type="project" value="InterPro"/>
</dbReference>
<comment type="similarity">
    <text evidence="1">Belongs to the CutA family.</text>
</comment>
<dbReference type="EMBL" id="WIXJ01000005">
    <property type="protein sequence ID" value="MQY51890.1"/>
    <property type="molecule type" value="Genomic_DNA"/>
</dbReference>
<dbReference type="InterPro" id="IPR004323">
    <property type="entry name" value="Ion_tolerance_CutA"/>
</dbReference>
<dbReference type="InterPro" id="IPR015867">
    <property type="entry name" value="N-reg_PII/ATP_PRibTrfase_C"/>
</dbReference>
<evidence type="ECO:0000313" key="2">
    <source>
        <dbReference type="EMBL" id="MQY51890.1"/>
    </source>
</evidence>
<name>A0A6L5JZA4_RHOTE</name>
<dbReference type="Proteomes" id="UP000480275">
    <property type="component" value="Unassembled WGS sequence"/>
</dbReference>
<dbReference type="Pfam" id="PF03091">
    <property type="entry name" value="CutA1"/>
    <property type="match status" value="1"/>
</dbReference>
<dbReference type="Gene3D" id="3.30.70.120">
    <property type="match status" value="1"/>
</dbReference>
<evidence type="ECO:0000313" key="3">
    <source>
        <dbReference type="Proteomes" id="UP000480275"/>
    </source>
</evidence>
<dbReference type="GO" id="GO:0005507">
    <property type="term" value="F:copper ion binding"/>
    <property type="evidence" value="ECO:0007669"/>
    <property type="project" value="TreeGrafter"/>
</dbReference>
<sequence length="112" mass="12059">MSAILVFTTLPDRASAEALASHLVAARLAACVSIQAPCTSIYQWQGAVERGEETPLIIKTSNERYDALAAAIIERHPYAVPELIAVPISAGHPPYLDWIASETRDDASPEES</sequence>
<dbReference type="PANTHER" id="PTHR23419:SF8">
    <property type="entry name" value="FI09726P"/>
    <property type="match status" value="1"/>
</dbReference>
<organism evidence="2 3">
    <name type="scientific">Rhodocyclus tenuis</name>
    <name type="common">Rhodospirillum tenue</name>
    <dbReference type="NCBI Taxonomy" id="1066"/>
    <lineage>
        <taxon>Bacteria</taxon>
        <taxon>Pseudomonadati</taxon>
        <taxon>Pseudomonadota</taxon>
        <taxon>Betaproteobacteria</taxon>
        <taxon>Rhodocyclales</taxon>
        <taxon>Rhodocyclaceae</taxon>
        <taxon>Rhodocyclus</taxon>
    </lineage>
</organism>
<dbReference type="OrthoDB" id="37622at2"/>
<protein>
    <submittedName>
        <fullName evidence="2">Divalent cation tolerance protein CutA</fullName>
    </submittedName>
</protein>
<gene>
    <name evidence="2" type="ORF">GHK24_08885</name>
</gene>
<dbReference type="SUPFAM" id="SSF54913">
    <property type="entry name" value="GlnB-like"/>
    <property type="match status" value="1"/>
</dbReference>
<dbReference type="AlphaFoldDB" id="A0A6L5JZA4"/>